<evidence type="ECO:0000256" key="10">
    <source>
        <dbReference type="ARBA" id="ARBA00023158"/>
    </source>
</evidence>
<dbReference type="GO" id="GO:0005634">
    <property type="term" value="C:nucleus"/>
    <property type="evidence" value="ECO:0007669"/>
    <property type="project" value="TreeGrafter"/>
</dbReference>
<evidence type="ECO:0000313" key="13">
    <source>
        <dbReference type="EMBL" id="GIY89661.1"/>
    </source>
</evidence>
<keyword evidence="6" id="KW-0949">S-adenosyl-L-methionine</keyword>
<keyword evidence="14" id="KW-1185">Reference proteome</keyword>
<reference evidence="13 14" key="1">
    <citation type="submission" date="2021-06" db="EMBL/GenBank/DDBJ databases">
        <title>Caerostris darwini draft genome.</title>
        <authorList>
            <person name="Kono N."/>
            <person name="Arakawa K."/>
        </authorList>
    </citation>
    <scope>NUCLEOTIDE SEQUENCE [LARGE SCALE GENOMIC DNA]</scope>
</reference>
<dbReference type="Pfam" id="PF13489">
    <property type="entry name" value="Methyltransf_23"/>
    <property type="match status" value="1"/>
</dbReference>
<dbReference type="Proteomes" id="UP001054837">
    <property type="component" value="Unassembled WGS sequence"/>
</dbReference>
<sequence>MSADKKEEIVEKSGPVFNPPVYIQRYTTVRDILFKLPGIEKVVDFGCAQGAFIKYLKKLPFVTEISCVDVHEPSLDSASYASRPHAWDYVFKRHKPLSIKIYKGSALENDRRLQGYSAVTCIELIEHLDPKHLESLASNIFGFIRPKVAIFTTPNCEFNILFPDLKGFRHWDHKFEWNRKEFEEWCNTVLDKFPDYTVKLQGVGDPPPESSHVGPLSQLAVFTLKLTAQKPHEVNSNLSKETYILINEEQYPGRSENDPEPMT</sequence>
<comment type="catalytic activity">
    <reaction evidence="12">
        <text>small RNA 3'-end nucleotide + S-adenosyl-L-methionine = small RNA 3'-end 2'-O-methylnucleotide + S-adenosyl-L-homocysteine + H(+)</text>
        <dbReference type="Rhea" id="RHEA:37887"/>
        <dbReference type="Rhea" id="RHEA-COMP:10415"/>
        <dbReference type="Rhea" id="RHEA-COMP:10416"/>
        <dbReference type="ChEBI" id="CHEBI:15378"/>
        <dbReference type="ChEBI" id="CHEBI:57856"/>
        <dbReference type="ChEBI" id="CHEBI:59789"/>
        <dbReference type="ChEBI" id="CHEBI:74896"/>
        <dbReference type="ChEBI" id="CHEBI:74898"/>
        <dbReference type="EC" id="2.1.1.386"/>
    </reaction>
</comment>
<evidence type="ECO:0000256" key="3">
    <source>
        <dbReference type="ARBA" id="ARBA00021330"/>
    </source>
</evidence>
<comment type="similarity">
    <text evidence="2">Belongs to the methyltransferase superfamily. HEN1 family.</text>
</comment>
<dbReference type="PANTHER" id="PTHR21404">
    <property type="entry name" value="HEN1"/>
    <property type="match status" value="1"/>
</dbReference>
<evidence type="ECO:0000256" key="2">
    <source>
        <dbReference type="ARBA" id="ARBA00009026"/>
    </source>
</evidence>
<evidence type="ECO:0000256" key="4">
    <source>
        <dbReference type="ARBA" id="ARBA00022603"/>
    </source>
</evidence>
<dbReference type="EC" id="2.1.1.386" evidence="11"/>
<dbReference type="EMBL" id="BPLQ01015677">
    <property type="protein sequence ID" value="GIY89661.1"/>
    <property type="molecule type" value="Genomic_DNA"/>
</dbReference>
<evidence type="ECO:0000256" key="9">
    <source>
        <dbReference type="ARBA" id="ARBA00022884"/>
    </source>
</evidence>
<dbReference type="SUPFAM" id="SSF53335">
    <property type="entry name" value="S-adenosyl-L-methionine-dependent methyltransferases"/>
    <property type="match status" value="1"/>
</dbReference>
<proteinExistence type="inferred from homology"/>
<dbReference type="GO" id="GO:0090486">
    <property type="term" value="F:small RNA 2'-O-methyltransferase activity"/>
    <property type="evidence" value="ECO:0007669"/>
    <property type="project" value="UniProtKB-EC"/>
</dbReference>
<comment type="caution">
    <text evidence="13">The sequence shown here is derived from an EMBL/GenBank/DDBJ whole genome shotgun (WGS) entry which is preliminary data.</text>
</comment>
<dbReference type="PANTHER" id="PTHR21404:SF3">
    <property type="entry name" value="SMALL RNA 2'-O-METHYLTRANSFERASE"/>
    <property type="match status" value="1"/>
</dbReference>
<organism evidence="13 14">
    <name type="scientific">Caerostris darwini</name>
    <dbReference type="NCBI Taxonomy" id="1538125"/>
    <lineage>
        <taxon>Eukaryota</taxon>
        <taxon>Metazoa</taxon>
        <taxon>Ecdysozoa</taxon>
        <taxon>Arthropoda</taxon>
        <taxon>Chelicerata</taxon>
        <taxon>Arachnida</taxon>
        <taxon>Araneae</taxon>
        <taxon>Araneomorphae</taxon>
        <taxon>Entelegynae</taxon>
        <taxon>Araneoidea</taxon>
        <taxon>Araneidae</taxon>
        <taxon>Caerostris</taxon>
    </lineage>
</organism>
<keyword evidence="7" id="KW-0479">Metal-binding</keyword>
<keyword evidence="10" id="KW-0943">RNA-mediated gene silencing</keyword>
<dbReference type="GO" id="GO:0034587">
    <property type="term" value="P:piRNA processing"/>
    <property type="evidence" value="ECO:0007669"/>
    <property type="project" value="TreeGrafter"/>
</dbReference>
<evidence type="ECO:0000256" key="1">
    <source>
        <dbReference type="ARBA" id="ARBA00001946"/>
    </source>
</evidence>
<evidence type="ECO:0000256" key="5">
    <source>
        <dbReference type="ARBA" id="ARBA00022679"/>
    </source>
</evidence>
<dbReference type="GO" id="GO:0003723">
    <property type="term" value="F:RNA binding"/>
    <property type="evidence" value="ECO:0007669"/>
    <property type="project" value="UniProtKB-KW"/>
</dbReference>
<dbReference type="GO" id="GO:0046872">
    <property type="term" value="F:metal ion binding"/>
    <property type="evidence" value="ECO:0007669"/>
    <property type="project" value="UniProtKB-KW"/>
</dbReference>
<evidence type="ECO:0000256" key="6">
    <source>
        <dbReference type="ARBA" id="ARBA00022691"/>
    </source>
</evidence>
<keyword evidence="4" id="KW-0489">Methyltransferase</keyword>
<dbReference type="GO" id="GO:0001510">
    <property type="term" value="P:RNA methylation"/>
    <property type="evidence" value="ECO:0007669"/>
    <property type="project" value="InterPro"/>
</dbReference>
<dbReference type="GO" id="GO:0030422">
    <property type="term" value="P:siRNA processing"/>
    <property type="evidence" value="ECO:0007669"/>
    <property type="project" value="TreeGrafter"/>
</dbReference>
<keyword evidence="9" id="KW-0694">RNA-binding</keyword>
<gene>
    <name evidence="13" type="primary">Hen1</name>
    <name evidence="13" type="ORF">CDAR_566621</name>
</gene>
<evidence type="ECO:0000256" key="7">
    <source>
        <dbReference type="ARBA" id="ARBA00022723"/>
    </source>
</evidence>
<protein>
    <recommendedName>
        <fullName evidence="3">Small RNA 2'-O-methyltransferase</fullName>
        <ecNumber evidence="11">2.1.1.386</ecNumber>
    </recommendedName>
</protein>
<dbReference type="GO" id="GO:0005737">
    <property type="term" value="C:cytoplasm"/>
    <property type="evidence" value="ECO:0007669"/>
    <property type="project" value="TreeGrafter"/>
</dbReference>
<evidence type="ECO:0000313" key="14">
    <source>
        <dbReference type="Proteomes" id="UP001054837"/>
    </source>
</evidence>
<dbReference type="InterPro" id="IPR029063">
    <property type="entry name" value="SAM-dependent_MTases_sf"/>
</dbReference>
<dbReference type="Gene3D" id="3.40.50.150">
    <property type="entry name" value="Vaccinia Virus protein VP39"/>
    <property type="match status" value="1"/>
</dbReference>
<keyword evidence="5" id="KW-0808">Transferase</keyword>
<comment type="cofactor">
    <cofactor evidence="1">
        <name>Mg(2+)</name>
        <dbReference type="ChEBI" id="CHEBI:18420"/>
    </cofactor>
</comment>
<dbReference type="AlphaFoldDB" id="A0AAV4X334"/>
<name>A0AAV4X334_9ARAC</name>
<dbReference type="InterPro" id="IPR026610">
    <property type="entry name" value="Hen1"/>
</dbReference>
<keyword evidence="8" id="KW-0460">Magnesium</keyword>
<evidence type="ECO:0000256" key="12">
    <source>
        <dbReference type="ARBA" id="ARBA00048418"/>
    </source>
</evidence>
<evidence type="ECO:0000256" key="8">
    <source>
        <dbReference type="ARBA" id="ARBA00022842"/>
    </source>
</evidence>
<evidence type="ECO:0000256" key="11">
    <source>
        <dbReference type="ARBA" id="ARBA00035025"/>
    </source>
</evidence>
<accession>A0AAV4X334</accession>